<dbReference type="Pfam" id="PF13410">
    <property type="entry name" value="GST_C_2"/>
    <property type="match status" value="1"/>
</dbReference>
<dbReference type="SFLD" id="SFLDS00019">
    <property type="entry name" value="Glutathione_Transferase_(cytos"/>
    <property type="match status" value="1"/>
</dbReference>
<proteinExistence type="predicted"/>
<evidence type="ECO:0000259" key="2">
    <source>
        <dbReference type="PROSITE" id="PS50404"/>
    </source>
</evidence>
<dbReference type="FunFam" id="3.40.30.10:FF:000034">
    <property type="entry name" value="glutathione S-transferase 1"/>
    <property type="match status" value="1"/>
</dbReference>
<evidence type="ECO:0000259" key="3">
    <source>
        <dbReference type="PROSITE" id="PS50405"/>
    </source>
</evidence>
<name>A0A7R9KGM6_9ACAR</name>
<evidence type="ECO:0000313" key="5">
    <source>
        <dbReference type="Proteomes" id="UP000759131"/>
    </source>
</evidence>
<dbReference type="Proteomes" id="UP000759131">
    <property type="component" value="Unassembled WGS sequence"/>
</dbReference>
<evidence type="ECO:0000256" key="1">
    <source>
        <dbReference type="ARBA" id="ARBA00011738"/>
    </source>
</evidence>
<dbReference type="SUPFAM" id="SSF47616">
    <property type="entry name" value="GST C-terminal domain-like"/>
    <property type="match status" value="1"/>
</dbReference>
<accession>A0A7R9KGM6</accession>
<dbReference type="EMBL" id="CAJPIZ010001169">
    <property type="protein sequence ID" value="CAG2103003.1"/>
    <property type="molecule type" value="Genomic_DNA"/>
</dbReference>
<feature type="domain" description="GST N-terminal" evidence="2">
    <location>
        <begin position="1"/>
        <end position="82"/>
    </location>
</feature>
<dbReference type="PANTHER" id="PTHR43969">
    <property type="entry name" value="GLUTATHIONE S TRANSFERASE D10, ISOFORM A-RELATED"/>
    <property type="match status" value="1"/>
</dbReference>
<feature type="domain" description="GST C-terminal" evidence="3">
    <location>
        <begin position="88"/>
        <end position="210"/>
    </location>
</feature>
<protein>
    <recommendedName>
        <fullName evidence="6">Glutathione S-transferase</fullName>
    </recommendedName>
</protein>
<dbReference type="InterPro" id="IPR040079">
    <property type="entry name" value="Glutathione_S-Trfase"/>
</dbReference>
<gene>
    <name evidence="4" type="ORF">OSB1V03_LOCUS3036</name>
</gene>
<comment type="subunit">
    <text evidence="1">Homodimer.</text>
</comment>
<dbReference type="EMBL" id="OC855744">
    <property type="protein sequence ID" value="CAD7622573.1"/>
    <property type="molecule type" value="Genomic_DNA"/>
</dbReference>
<dbReference type="FunFam" id="1.20.1050.10:FF:000007">
    <property type="entry name" value="Glutathione S-transferase 1-1"/>
    <property type="match status" value="1"/>
</dbReference>
<dbReference type="InterPro" id="IPR010987">
    <property type="entry name" value="Glutathione-S-Trfase_C-like"/>
</dbReference>
<dbReference type="SUPFAM" id="SSF52833">
    <property type="entry name" value="Thioredoxin-like"/>
    <property type="match status" value="1"/>
</dbReference>
<dbReference type="GO" id="GO:0006749">
    <property type="term" value="P:glutathione metabolic process"/>
    <property type="evidence" value="ECO:0007669"/>
    <property type="project" value="TreeGrafter"/>
</dbReference>
<organism evidence="4">
    <name type="scientific">Medioppia subpectinata</name>
    <dbReference type="NCBI Taxonomy" id="1979941"/>
    <lineage>
        <taxon>Eukaryota</taxon>
        <taxon>Metazoa</taxon>
        <taxon>Ecdysozoa</taxon>
        <taxon>Arthropoda</taxon>
        <taxon>Chelicerata</taxon>
        <taxon>Arachnida</taxon>
        <taxon>Acari</taxon>
        <taxon>Acariformes</taxon>
        <taxon>Sarcoptiformes</taxon>
        <taxon>Oribatida</taxon>
        <taxon>Brachypylina</taxon>
        <taxon>Oppioidea</taxon>
        <taxon>Oppiidae</taxon>
        <taxon>Medioppia</taxon>
    </lineage>
</organism>
<dbReference type="OrthoDB" id="2309723at2759"/>
<evidence type="ECO:0000313" key="4">
    <source>
        <dbReference type="EMBL" id="CAD7622573.1"/>
    </source>
</evidence>
<keyword evidence="5" id="KW-1185">Reference proteome</keyword>
<dbReference type="PROSITE" id="PS50405">
    <property type="entry name" value="GST_CTER"/>
    <property type="match status" value="1"/>
</dbReference>
<dbReference type="SFLD" id="SFLDG00358">
    <property type="entry name" value="Main_(cytGST)"/>
    <property type="match status" value="1"/>
</dbReference>
<dbReference type="Gene3D" id="3.40.30.10">
    <property type="entry name" value="Glutaredoxin"/>
    <property type="match status" value="1"/>
</dbReference>
<dbReference type="GO" id="GO:0004364">
    <property type="term" value="F:glutathione transferase activity"/>
    <property type="evidence" value="ECO:0007669"/>
    <property type="project" value="TreeGrafter"/>
</dbReference>
<dbReference type="SFLD" id="SFLDG01153">
    <property type="entry name" value="Main.4:_Theta-like"/>
    <property type="match status" value="1"/>
</dbReference>
<reference evidence="4" key="1">
    <citation type="submission" date="2020-11" db="EMBL/GenBank/DDBJ databases">
        <authorList>
            <person name="Tran Van P."/>
        </authorList>
    </citation>
    <scope>NUCLEOTIDE SEQUENCE</scope>
</reference>
<dbReference type="CDD" id="cd03045">
    <property type="entry name" value="GST_N_Delta_Epsilon"/>
    <property type="match status" value="1"/>
</dbReference>
<evidence type="ECO:0008006" key="6">
    <source>
        <dbReference type="Google" id="ProtNLM"/>
    </source>
</evidence>
<dbReference type="InterPro" id="IPR004045">
    <property type="entry name" value="Glutathione_S-Trfase_N"/>
</dbReference>
<sequence>MPIDLYYSYISAPSRAVLMTAKQLGIDVNVINIDLKQGQQFKPDFIKLNPTHKVPFIVDGDLVLWESRAIIQYLCNRYAPDSHLYPRDPTERAIVDRWLFTDMSYFETNINAKASQMMHGTDPTERDVANYKSTLQLLDTLIGDNRYAAGGQHLTIADLSLLATTVILSVNYYRDLDDYPHLKAWFTRLSKELPYFDDINDKVGEGWRKWAQDIADKK</sequence>
<dbReference type="PANTHER" id="PTHR43969:SF9">
    <property type="entry name" value="GLUTATHIONE S TRANSFERASE D10, ISOFORM A-RELATED"/>
    <property type="match status" value="1"/>
</dbReference>
<dbReference type="InterPro" id="IPR036282">
    <property type="entry name" value="Glutathione-S-Trfase_C_sf"/>
</dbReference>
<dbReference type="AlphaFoldDB" id="A0A7R9KGM6"/>
<dbReference type="InterPro" id="IPR036249">
    <property type="entry name" value="Thioredoxin-like_sf"/>
</dbReference>
<dbReference type="Gene3D" id="1.20.1050.10">
    <property type="match status" value="1"/>
</dbReference>
<dbReference type="PROSITE" id="PS50404">
    <property type="entry name" value="GST_NTER"/>
    <property type="match status" value="1"/>
</dbReference>
<dbReference type="Pfam" id="PF02798">
    <property type="entry name" value="GST_N"/>
    <property type="match status" value="1"/>
</dbReference>